<dbReference type="RefSeq" id="WP_313499345.1">
    <property type="nucleotide sequence ID" value="NZ_CP134879.1"/>
</dbReference>
<keyword evidence="2" id="KW-1133">Transmembrane helix</keyword>
<gene>
    <name evidence="3" type="ORF">RN606_01725</name>
</gene>
<accession>A0AA96F909</accession>
<evidence type="ECO:0000313" key="3">
    <source>
        <dbReference type="EMBL" id="WNM24895.1"/>
    </source>
</evidence>
<keyword evidence="2" id="KW-0472">Membrane</keyword>
<organism evidence="3 4">
    <name type="scientific">Demequina capsici</name>
    <dbReference type="NCBI Taxonomy" id="3075620"/>
    <lineage>
        <taxon>Bacteria</taxon>
        <taxon>Bacillati</taxon>
        <taxon>Actinomycetota</taxon>
        <taxon>Actinomycetes</taxon>
        <taxon>Micrococcales</taxon>
        <taxon>Demequinaceae</taxon>
        <taxon>Demequina</taxon>
    </lineage>
</organism>
<evidence type="ECO:0000256" key="1">
    <source>
        <dbReference type="SAM" id="MobiDB-lite"/>
    </source>
</evidence>
<dbReference type="EMBL" id="CP134879">
    <property type="protein sequence ID" value="WNM24895.1"/>
    <property type="molecule type" value="Genomic_DNA"/>
</dbReference>
<name>A0AA96F909_9MICO</name>
<protein>
    <submittedName>
        <fullName evidence="3">DUF4012 domain-containing protein</fullName>
    </submittedName>
</protein>
<sequence>MADRKDARATRRGAKPAPQNVVQATGQLRHYSGKRPHPWRWVALIGFVMVVAIAVPGYLFAKDALAAKDATDRLKAQIEPAKAAAKNRDSAAIQTVLANVSADAVDYADHTQGPLWDLAAKVPWVKDQVIPLMALGDTLTALNDSVLVPLEQQDLSIIESPPIDNGRIDPYIAEPFVPILAEAQTVIEDQNAKLAQVDTSNSIAQIADGVATVRDALAGVPATLQTVNEILPMVPQLLGAGTTRTYEVIIQNNSEPRATGGIPGSVIDVTVADGQITIGDFYSAADFGIPFHNVPLGQPTDEELALFGSTFTSVPQDSTYTPEFPRSAALMADYWERLVGAQPSAVISLDPVALQYILKDAQPVTVGDLTVDGTNLASALLGDFYLKFPDPDVQDQVFAQFAKGLISQAMQGNIAFDGAAHAIAEGRIFAWSPDSAEEAAFTTLGIDGAFLENSDAIGIFQNDTAGSKIGYYVNTTTTVAATQCAAGRPQQYDVTYSVSLDFDGDMSALPTYVSGGYYDTPLGRFSSFILLIPPSGGTISSVDIDGTPVDFTAQPYEGRQVVKVRVEIGQHETASVHFVIDGDFDPATSVVVSPTARTNFLSDWVSTTAMNCAA</sequence>
<keyword evidence="2" id="KW-0812">Transmembrane</keyword>
<keyword evidence="4" id="KW-1185">Reference proteome</keyword>
<feature type="transmembrane region" description="Helical" evidence="2">
    <location>
        <begin position="39"/>
        <end position="61"/>
    </location>
</feature>
<dbReference type="AlphaFoldDB" id="A0AA96F909"/>
<dbReference type="Pfam" id="PF13196">
    <property type="entry name" value="DUF4012"/>
    <property type="match status" value="1"/>
</dbReference>
<reference evidence="3 4" key="1">
    <citation type="submission" date="2023-09" db="EMBL/GenBank/DDBJ databases">
        <title>Demequina sp. a novel bacteria isolated from Capsicum annuum.</title>
        <authorList>
            <person name="Humaira Z."/>
            <person name="Lee J."/>
            <person name="Cho D."/>
        </authorList>
    </citation>
    <scope>NUCLEOTIDE SEQUENCE [LARGE SCALE GENOMIC DNA]</scope>
    <source>
        <strain evidence="3 4">OYTSA14</strain>
    </source>
</reference>
<dbReference type="Proteomes" id="UP001304125">
    <property type="component" value="Chromosome"/>
</dbReference>
<dbReference type="InterPro" id="IPR025101">
    <property type="entry name" value="DUF4012"/>
</dbReference>
<feature type="region of interest" description="Disordered" evidence="1">
    <location>
        <begin position="1"/>
        <end position="26"/>
    </location>
</feature>
<evidence type="ECO:0000256" key="2">
    <source>
        <dbReference type="SAM" id="Phobius"/>
    </source>
</evidence>
<proteinExistence type="predicted"/>
<evidence type="ECO:0000313" key="4">
    <source>
        <dbReference type="Proteomes" id="UP001304125"/>
    </source>
</evidence>